<evidence type="ECO:0000256" key="3">
    <source>
        <dbReference type="ARBA" id="ARBA00022692"/>
    </source>
</evidence>
<feature type="signal peptide" evidence="10">
    <location>
        <begin position="1"/>
        <end position="20"/>
    </location>
</feature>
<feature type="chain" id="PRO_5011645603" evidence="10">
    <location>
        <begin position="21"/>
        <end position="245"/>
    </location>
</feature>
<evidence type="ECO:0000256" key="9">
    <source>
        <dbReference type="SAM" id="Phobius"/>
    </source>
</evidence>
<dbReference type="GO" id="GO:0020037">
    <property type="term" value="F:heme binding"/>
    <property type="evidence" value="ECO:0007669"/>
    <property type="project" value="InterPro"/>
</dbReference>
<evidence type="ECO:0000256" key="8">
    <source>
        <dbReference type="PIRSR" id="PIRSR602326-1"/>
    </source>
</evidence>
<sequence length="245" mass="27776">MKKIKYILFVLCLVPLAALASGSEVKLDHAPLRPDDKLSLQRGAHTFVNYCLSCHSAEFMRYNRLRDLGLSENQISDNLIFTGQKVGELMTVAMKKKEAKQWFGVAPPDLSVIARSRGPDWLYTYLRKFYRDESTATGWNNVVFDKAAMPHVLYQLQGEQSLVTKTVDDGHGGKHEVSELKLDKPGTLSKTEYDAYVADLVNYLVYLGEPAATKRVQIGIVVMLFLFVMLGLAYALKHEYWRDIH</sequence>
<dbReference type="EMBL" id="FOBH01000003">
    <property type="protein sequence ID" value="SEK89131.1"/>
    <property type="molecule type" value="Genomic_DNA"/>
</dbReference>
<accession>A0A1H7KQN1</accession>
<keyword evidence="2 8" id="KW-0349">Heme</keyword>
<dbReference type="STRING" id="1233.SAMN05216387_103310"/>
<evidence type="ECO:0000256" key="7">
    <source>
        <dbReference type="ARBA" id="ARBA00023136"/>
    </source>
</evidence>
<feature type="transmembrane region" description="Helical" evidence="9">
    <location>
        <begin position="216"/>
        <end position="236"/>
    </location>
</feature>
<dbReference type="GO" id="GO:0046872">
    <property type="term" value="F:metal ion binding"/>
    <property type="evidence" value="ECO:0007669"/>
    <property type="project" value="UniProtKB-KW"/>
</dbReference>
<dbReference type="InterPro" id="IPR009056">
    <property type="entry name" value="Cyt_c-like_dom"/>
</dbReference>
<dbReference type="RefSeq" id="WP_090828145.1">
    <property type="nucleotide sequence ID" value="NZ_FOBH01000003.1"/>
</dbReference>
<feature type="binding site" description="covalent" evidence="8">
    <location>
        <position position="54"/>
    </location>
    <ligand>
        <name>heme c</name>
        <dbReference type="ChEBI" id="CHEBI:61717"/>
    </ligand>
</feature>
<evidence type="ECO:0000313" key="12">
    <source>
        <dbReference type="EMBL" id="SEK89131.1"/>
    </source>
</evidence>
<protein>
    <submittedName>
        <fullName evidence="12">Ubiquinol-cytochrome c reductase cytochrome c1 subunit</fullName>
    </submittedName>
</protein>
<comment type="subcellular location">
    <subcellularLocation>
        <location evidence="1">Membrane</location>
    </subcellularLocation>
</comment>
<evidence type="ECO:0000256" key="10">
    <source>
        <dbReference type="SAM" id="SignalP"/>
    </source>
</evidence>
<keyword evidence="13" id="KW-1185">Reference proteome</keyword>
<keyword evidence="3 9" id="KW-0812">Transmembrane</keyword>
<gene>
    <name evidence="12" type="ORF">SAMN05216387_103310</name>
</gene>
<keyword evidence="5 9" id="KW-1133">Transmembrane helix</keyword>
<evidence type="ECO:0000256" key="1">
    <source>
        <dbReference type="ARBA" id="ARBA00004370"/>
    </source>
</evidence>
<keyword evidence="4 8" id="KW-0479">Metal-binding</keyword>
<dbReference type="OrthoDB" id="9798864at2"/>
<dbReference type="AlphaFoldDB" id="A0A1H7KQN1"/>
<dbReference type="PROSITE" id="PS51007">
    <property type="entry name" value="CYTC"/>
    <property type="match status" value="1"/>
</dbReference>
<feature type="domain" description="Cytochrome c" evidence="11">
    <location>
        <begin position="38"/>
        <end position="208"/>
    </location>
</feature>
<dbReference type="GO" id="GO:0009055">
    <property type="term" value="F:electron transfer activity"/>
    <property type="evidence" value="ECO:0007669"/>
    <property type="project" value="InterPro"/>
</dbReference>
<reference evidence="12 13" key="1">
    <citation type="submission" date="2016-10" db="EMBL/GenBank/DDBJ databases">
        <authorList>
            <person name="de Groot N.N."/>
        </authorList>
    </citation>
    <scope>NUCLEOTIDE SEQUENCE [LARGE SCALE GENOMIC DNA]</scope>
    <source>
        <strain evidence="12 13">Nv1</strain>
    </source>
</reference>
<comment type="cofactor">
    <cofactor evidence="8">
        <name>heme c</name>
        <dbReference type="ChEBI" id="CHEBI:61717"/>
    </cofactor>
    <text evidence="8">Binds 1 heme c group covalently per subunit.</text>
</comment>
<keyword evidence="6 8" id="KW-0408">Iron</keyword>
<dbReference type="InterPro" id="IPR002326">
    <property type="entry name" value="Cyt_c1"/>
</dbReference>
<dbReference type="PANTHER" id="PTHR10266">
    <property type="entry name" value="CYTOCHROME C1"/>
    <property type="match status" value="1"/>
</dbReference>
<dbReference type="Pfam" id="PF02167">
    <property type="entry name" value="Cytochrom_C1"/>
    <property type="match status" value="1"/>
</dbReference>
<dbReference type="Gene3D" id="1.10.760.10">
    <property type="entry name" value="Cytochrome c-like domain"/>
    <property type="match status" value="1"/>
</dbReference>
<proteinExistence type="predicted"/>
<dbReference type="InterPro" id="IPR036909">
    <property type="entry name" value="Cyt_c-like_dom_sf"/>
</dbReference>
<evidence type="ECO:0000256" key="2">
    <source>
        <dbReference type="ARBA" id="ARBA00022617"/>
    </source>
</evidence>
<evidence type="ECO:0000259" key="11">
    <source>
        <dbReference type="PROSITE" id="PS51007"/>
    </source>
</evidence>
<dbReference type="Proteomes" id="UP000198620">
    <property type="component" value="Unassembled WGS sequence"/>
</dbReference>
<evidence type="ECO:0000256" key="4">
    <source>
        <dbReference type="ARBA" id="ARBA00022723"/>
    </source>
</evidence>
<keyword evidence="10" id="KW-0732">Signal</keyword>
<dbReference type="PANTHER" id="PTHR10266:SF3">
    <property type="entry name" value="CYTOCHROME C1, HEME PROTEIN, MITOCHONDRIAL"/>
    <property type="match status" value="1"/>
</dbReference>
<evidence type="ECO:0000256" key="6">
    <source>
        <dbReference type="ARBA" id="ARBA00023004"/>
    </source>
</evidence>
<dbReference type="GO" id="GO:0016020">
    <property type="term" value="C:membrane"/>
    <property type="evidence" value="ECO:0007669"/>
    <property type="project" value="UniProtKB-SubCell"/>
</dbReference>
<dbReference type="SUPFAM" id="SSF46626">
    <property type="entry name" value="Cytochrome c"/>
    <property type="match status" value="1"/>
</dbReference>
<feature type="binding site" description="covalent" evidence="8">
    <location>
        <position position="55"/>
    </location>
    <ligand>
        <name>heme c</name>
        <dbReference type="ChEBI" id="CHEBI:61717"/>
    </ligand>
</feature>
<organism evidence="12 13">
    <name type="scientific">Nitrosovibrio tenuis</name>
    <dbReference type="NCBI Taxonomy" id="1233"/>
    <lineage>
        <taxon>Bacteria</taxon>
        <taxon>Pseudomonadati</taxon>
        <taxon>Pseudomonadota</taxon>
        <taxon>Betaproteobacteria</taxon>
        <taxon>Nitrosomonadales</taxon>
        <taxon>Nitrosomonadaceae</taxon>
        <taxon>Nitrosovibrio</taxon>
    </lineage>
</organism>
<evidence type="ECO:0000313" key="13">
    <source>
        <dbReference type="Proteomes" id="UP000198620"/>
    </source>
</evidence>
<evidence type="ECO:0000256" key="5">
    <source>
        <dbReference type="ARBA" id="ARBA00022989"/>
    </source>
</evidence>
<name>A0A1H7KQN1_9PROT</name>
<feature type="binding site" description="covalent" evidence="8">
    <location>
        <position position="51"/>
    </location>
    <ligand>
        <name>heme c</name>
        <dbReference type="ChEBI" id="CHEBI:61717"/>
    </ligand>
</feature>
<keyword evidence="7 9" id="KW-0472">Membrane</keyword>